<dbReference type="GO" id="GO:0008237">
    <property type="term" value="F:metallopeptidase activity"/>
    <property type="evidence" value="ECO:0007669"/>
    <property type="project" value="UniProtKB-KW"/>
</dbReference>
<keyword evidence="3" id="KW-0482">Metalloprotease</keyword>
<feature type="transmembrane region" description="Helical" evidence="1">
    <location>
        <begin position="152"/>
        <end position="178"/>
    </location>
</feature>
<dbReference type="InterPro" id="IPR003675">
    <property type="entry name" value="Rce1/LyrA-like_dom"/>
</dbReference>
<evidence type="ECO:0000313" key="4">
    <source>
        <dbReference type="Proteomes" id="UP000266552"/>
    </source>
</evidence>
<dbReference type="Pfam" id="PF02517">
    <property type="entry name" value="Rce1-like"/>
    <property type="match status" value="1"/>
</dbReference>
<feature type="transmembrane region" description="Helical" evidence="1">
    <location>
        <begin position="108"/>
        <end position="131"/>
    </location>
</feature>
<dbReference type="PANTHER" id="PTHR39430">
    <property type="entry name" value="MEMBRANE-ASSOCIATED PROTEASE-RELATED"/>
    <property type="match status" value="1"/>
</dbReference>
<keyword evidence="1" id="KW-0812">Transmembrane</keyword>
<evidence type="ECO:0000256" key="1">
    <source>
        <dbReference type="SAM" id="Phobius"/>
    </source>
</evidence>
<dbReference type="Proteomes" id="UP000266552">
    <property type="component" value="Chromosome"/>
</dbReference>
<keyword evidence="1" id="KW-1133">Transmembrane helix</keyword>
<feature type="transmembrane region" description="Helical" evidence="1">
    <location>
        <begin position="76"/>
        <end position="102"/>
    </location>
</feature>
<protein>
    <submittedName>
        <fullName evidence="3">CPBP family intramembrane metalloprotease</fullName>
    </submittedName>
</protein>
<keyword evidence="3" id="KW-0645">Protease</keyword>
<dbReference type="GO" id="GO:0006508">
    <property type="term" value="P:proteolysis"/>
    <property type="evidence" value="ECO:0007669"/>
    <property type="project" value="UniProtKB-KW"/>
</dbReference>
<feature type="transmembrane region" description="Helical" evidence="1">
    <location>
        <begin position="184"/>
        <end position="202"/>
    </location>
</feature>
<evidence type="ECO:0000313" key="3">
    <source>
        <dbReference type="EMBL" id="AYB43795.1"/>
    </source>
</evidence>
<feature type="transmembrane region" description="Helical" evidence="1">
    <location>
        <begin position="209"/>
        <end position="227"/>
    </location>
</feature>
<reference evidence="3 4" key="1">
    <citation type="submission" date="2018-09" db="EMBL/GenBank/DDBJ databases">
        <title>Genome Sequence of Paenibacillus lautus Strain E7593-69, Azo Dye-Degrading Bacteria, Isolated from Commercial Tattoo Inks.</title>
        <authorList>
            <person name="Nho S.W."/>
            <person name="Kim S.-J."/>
            <person name="Kweon O."/>
            <person name="Cerniglia C.E."/>
        </authorList>
    </citation>
    <scope>NUCLEOTIDE SEQUENCE [LARGE SCALE GENOMIC DNA]</scope>
    <source>
        <strain evidence="3 4">E7593-69</strain>
    </source>
</reference>
<gene>
    <name evidence="3" type="ORF">D5F53_11025</name>
</gene>
<evidence type="ECO:0000259" key="2">
    <source>
        <dbReference type="Pfam" id="PF02517"/>
    </source>
</evidence>
<feature type="transmembrane region" description="Helical" evidence="1">
    <location>
        <begin position="35"/>
        <end position="55"/>
    </location>
</feature>
<dbReference type="EMBL" id="CP032412">
    <property type="protein sequence ID" value="AYB43795.1"/>
    <property type="molecule type" value="Genomic_DNA"/>
</dbReference>
<organism evidence="3 4">
    <name type="scientific">Paenibacillus lautus</name>
    <name type="common">Bacillus lautus</name>
    <dbReference type="NCBI Taxonomy" id="1401"/>
    <lineage>
        <taxon>Bacteria</taxon>
        <taxon>Bacillati</taxon>
        <taxon>Bacillota</taxon>
        <taxon>Bacilli</taxon>
        <taxon>Bacillales</taxon>
        <taxon>Paenibacillaceae</taxon>
        <taxon>Paenibacillus</taxon>
    </lineage>
</organism>
<keyword evidence="3" id="KW-0378">Hydrolase</keyword>
<accession>A0A385TRP4</accession>
<keyword evidence="1" id="KW-0472">Membrane</keyword>
<dbReference type="AlphaFoldDB" id="A0A385TRP4"/>
<proteinExistence type="predicted"/>
<dbReference type="PANTHER" id="PTHR39430:SF1">
    <property type="entry name" value="PROTEASE"/>
    <property type="match status" value="1"/>
</dbReference>
<name>A0A385TRP4_PAELA</name>
<dbReference type="GO" id="GO:0004175">
    <property type="term" value="F:endopeptidase activity"/>
    <property type="evidence" value="ECO:0007669"/>
    <property type="project" value="UniProtKB-ARBA"/>
</dbReference>
<keyword evidence="4" id="KW-1185">Reference proteome</keyword>
<dbReference type="GO" id="GO:0080120">
    <property type="term" value="P:CAAX-box protein maturation"/>
    <property type="evidence" value="ECO:0007669"/>
    <property type="project" value="UniProtKB-ARBA"/>
</dbReference>
<dbReference type="KEGG" id="plw:D5F53_11025"/>
<feature type="domain" description="CAAX prenyl protease 2/Lysostaphin resistance protein A-like" evidence="2">
    <location>
        <begin position="119"/>
        <end position="219"/>
    </location>
</feature>
<sequence length="298" mass="32995">MFWRVTLGWLAFVAGLSLAVVIATAAASYGIPTLGLQILLAVVTTSVSVPLIYLLRRYVDQRPWSGLGLSSPPSGFRYFLLGIGFLVLITAAALLIGSAAGWLRIVALHLPAATMLVILINALIAFFYEAFPEEITFRGYVYRNLNTRFPRWLALTLQVVLFVLAPIAVTGFMVAIGIGTWDLITVEYIVNLIAFGTVLQLCRIVSNNLWMSIGFHLAWLEMVRYVVVPSQYAFIEIEYLSVWGNYMITIGSVIIGIILLIVWSLRGKDRIDWSRVEPDLPPDSKSETGEASLPSHTV</sequence>
<feature type="transmembrane region" description="Helical" evidence="1">
    <location>
        <begin position="247"/>
        <end position="265"/>
    </location>
</feature>